<sequence length="161" mass="19056">MMKDPLIHFKSIRSMHRINHSFSPFVYQCDQFFLEKYIHELLLGGRAMSNRYIHSVDICIIKSVRKILKTVEFFVNSMGVPSKFHNSCENTLLGDVLHEQVIPSHMKNYSFFSNKNSNHEQVMQYMCNCLFGDWFYIPYQVPNEACEYLTQNKNSKKKGRK</sequence>
<comment type="caution">
    <text evidence="1">The sequence shown here is derived from an EMBL/GenBank/DDBJ whole genome shotgun (WGS) entry which is preliminary data.</text>
</comment>
<gene>
    <name evidence="1" type="ORF">RFI_07333</name>
</gene>
<protein>
    <submittedName>
        <fullName evidence="1">Uncharacterized protein</fullName>
    </submittedName>
</protein>
<keyword evidence="2" id="KW-1185">Reference proteome</keyword>
<dbReference type="Proteomes" id="UP000023152">
    <property type="component" value="Unassembled WGS sequence"/>
</dbReference>
<reference evidence="1 2" key="1">
    <citation type="journal article" date="2013" name="Curr. Biol.">
        <title>The Genome of the Foraminiferan Reticulomyxa filosa.</title>
        <authorList>
            <person name="Glockner G."/>
            <person name="Hulsmann N."/>
            <person name="Schleicher M."/>
            <person name="Noegel A.A."/>
            <person name="Eichinger L."/>
            <person name="Gallinger C."/>
            <person name="Pawlowski J."/>
            <person name="Sierra R."/>
            <person name="Euteneuer U."/>
            <person name="Pillet L."/>
            <person name="Moustafa A."/>
            <person name="Platzer M."/>
            <person name="Groth M."/>
            <person name="Szafranski K."/>
            <person name="Schliwa M."/>
        </authorList>
    </citation>
    <scope>NUCLEOTIDE SEQUENCE [LARGE SCALE GENOMIC DNA]</scope>
</reference>
<dbReference type="AlphaFoldDB" id="X6NU12"/>
<dbReference type="EMBL" id="ASPP01005846">
    <property type="protein sequence ID" value="ETO29785.1"/>
    <property type="molecule type" value="Genomic_DNA"/>
</dbReference>
<accession>X6NU12</accession>
<evidence type="ECO:0000313" key="2">
    <source>
        <dbReference type="Proteomes" id="UP000023152"/>
    </source>
</evidence>
<name>X6NU12_RETFI</name>
<proteinExistence type="predicted"/>
<organism evidence="1 2">
    <name type="scientific">Reticulomyxa filosa</name>
    <dbReference type="NCBI Taxonomy" id="46433"/>
    <lineage>
        <taxon>Eukaryota</taxon>
        <taxon>Sar</taxon>
        <taxon>Rhizaria</taxon>
        <taxon>Retaria</taxon>
        <taxon>Foraminifera</taxon>
        <taxon>Monothalamids</taxon>
        <taxon>Reticulomyxidae</taxon>
        <taxon>Reticulomyxa</taxon>
    </lineage>
</organism>
<evidence type="ECO:0000313" key="1">
    <source>
        <dbReference type="EMBL" id="ETO29785.1"/>
    </source>
</evidence>